<evidence type="ECO:0000256" key="8">
    <source>
        <dbReference type="RuleBase" id="RU364018"/>
    </source>
</evidence>
<evidence type="ECO:0000256" key="2">
    <source>
        <dbReference type="ARBA" id="ARBA00022448"/>
    </source>
</evidence>
<dbReference type="GO" id="GO:0051645">
    <property type="term" value="P:Golgi localization"/>
    <property type="evidence" value="ECO:0007669"/>
    <property type="project" value="TreeGrafter"/>
</dbReference>
<dbReference type="InterPro" id="IPR027059">
    <property type="entry name" value="Coatomer_dsu"/>
</dbReference>
<dbReference type="GO" id="GO:0006890">
    <property type="term" value="P:retrograde vesicle-mediated transport, Golgi to endoplasmic reticulum"/>
    <property type="evidence" value="ECO:0007669"/>
    <property type="project" value="UniProtKB-UniRule"/>
</dbReference>
<comment type="subunit">
    <text evidence="8">Oligomeric complex that consists of at least the alpha, beta, beta', gamma, delta, epsilon and zeta subunits.</text>
</comment>
<feature type="domain" description="MHD" evidence="10">
    <location>
        <begin position="1"/>
        <end position="226"/>
    </location>
</feature>
<dbReference type="EMBL" id="NBIV01000002">
    <property type="protein sequence ID" value="PXF49839.1"/>
    <property type="molecule type" value="Genomic_DNA"/>
</dbReference>
<gene>
    <name evidence="11" type="ORF">BWQ96_00491</name>
</gene>
<keyword evidence="7 8" id="KW-0968">Cytoplasmic vesicle</keyword>
<keyword evidence="12" id="KW-1185">Reference proteome</keyword>
<dbReference type="Pfam" id="PF00928">
    <property type="entry name" value="Adap_comp_sub"/>
    <property type="match status" value="1"/>
</dbReference>
<dbReference type="PROSITE" id="PS51072">
    <property type="entry name" value="MHD"/>
    <property type="match status" value="1"/>
</dbReference>
<keyword evidence="2 8" id="KW-0813">Transport</keyword>
<evidence type="ECO:0000256" key="6">
    <source>
        <dbReference type="ARBA" id="ARBA00023034"/>
    </source>
</evidence>
<keyword evidence="3 8" id="KW-0963">Cytoplasm</keyword>
<evidence type="ECO:0000256" key="4">
    <source>
        <dbReference type="ARBA" id="ARBA00022892"/>
    </source>
</evidence>
<evidence type="ECO:0000259" key="10">
    <source>
        <dbReference type="PROSITE" id="PS51072"/>
    </source>
</evidence>
<keyword evidence="6 8" id="KW-0333">Golgi apparatus</keyword>
<keyword evidence="8" id="KW-0472">Membrane</keyword>
<dbReference type="AlphaFoldDB" id="A0A2V3J606"/>
<dbReference type="PANTHER" id="PTHR10121:SF0">
    <property type="entry name" value="COATOMER SUBUNIT DELTA"/>
    <property type="match status" value="1"/>
</dbReference>
<evidence type="ECO:0000256" key="1">
    <source>
        <dbReference type="ARBA" id="ARBA00010516"/>
    </source>
</evidence>
<dbReference type="GO" id="GO:0006888">
    <property type="term" value="P:endoplasmic reticulum to Golgi vesicle-mediated transport"/>
    <property type="evidence" value="ECO:0007669"/>
    <property type="project" value="TreeGrafter"/>
</dbReference>
<comment type="similarity">
    <text evidence="1 8">Belongs to the adaptor complexes medium subunit family. Delta-COP subfamily.</text>
</comment>
<keyword evidence="5 8" id="KW-0653">Protein transport</keyword>
<dbReference type="InterPro" id="IPR036168">
    <property type="entry name" value="AP2_Mu_C_sf"/>
</dbReference>
<organism evidence="11 12">
    <name type="scientific">Gracilariopsis chorda</name>
    <dbReference type="NCBI Taxonomy" id="448386"/>
    <lineage>
        <taxon>Eukaryota</taxon>
        <taxon>Rhodophyta</taxon>
        <taxon>Florideophyceae</taxon>
        <taxon>Rhodymeniophycidae</taxon>
        <taxon>Gracilariales</taxon>
        <taxon>Gracilariaceae</taxon>
        <taxon>Gracilariopsis</taxon>
    </lineage>
</organism>
<dbReference type="GO" id="GO:0030126">
    <property type="term" value="C:COPI vesicle coat"/>
    <property type="evidence" value="ECO:0007669"/>
    <property type="project" value="UniProtKB-UniRule"/>
</dbReference>
<comment type="subcellular location">
    <subcellularLocation>
        <location evidence="8 9">Cytoplasm</location>
    </subcellularLocation>
    <subcellularLocation>
        <location evidence="8 9">Cytoplasmic vesicle</location>
        <location evidence="8 9">COPI-coated vesicle membrane</location>
        <topology evidence="8 9">Peripheral membrane protein</topology>
        <orientation evidence="8 9">Cytoplasmic side</orientation>
    </subcellularLocation>
    <subcellularLocation>
        <location evidence="8 9">Golgi apparatus membrane</location>
        <topology evidence="8 9">Peripheral membrane protein</topology>
        <orientation evidence="8 9">Cytoplasmic side</orientation>
    </subcellularLocation>
</comment>
<dbReference type="SUPFAM" id="SSF49447">
    <property type="entry name" value="Second domain of Mu2 adaptin subunit (ap50) of ap2 adaptor"/>
    <property type="match status" value="1"/>
</dbReference>
<protein>
    <recommendedName>
        <fullName evidence="8">Coatomer subunit delta</fullName>
    </recommendedName>
</protein>
<dbReference type="CDD" id="cd09254">
    <property type="entry name" value="AP_delta-COPI_MHD"/>
    <property type="match status" value="1"/>
</dbReference>
<comment type="function">
    <text evidence="8">The coatomer is a cytosolic protein complex that binds to dilysine motifs and reversibly associates with Golgi non-clathrin-coated vesicles, which further mediate biosynthetic protein transport from the ER, via the Golgi up to the trans Golgi network. Coatomer complex is required for budding from Golgi membranes, and is essential for the retrograde Golgi-to-ER transport of dilysine-tagged proteins.</text>
</comment>
<keyword evidence="4 8" id="KW-0931">ER-Golgi transport</keyword>
<accession>A0A2V3J606</accession>
<reference evidence="11 12" key="1">
    <citation type="journal article" date="2018" name="Mol. Biol. Evol.">
        <title>Analysis of the draft genome of the red seaweed Gracilariopsis chorda provides insights into genome size evolution in Rhodophyta.</title>
        <authorList>
            <person name="Lee J."/>
            <person name="Yang E.C."/>
            <person name="Graf L."/>
            <person name="Yang J.H."/>
            <person name="Qiu H."/>
            <person name="Zel Zion U."/>
            <person name="Chan C.X."/>
            <person name="Stephens T.G."/>
            <person name="Weber A.P.M."/>
            <person name="Boo G.H."/>
            <person name="Boo S.M."/>
            <person name="Kim K.M."/>
            <person name="Shin Y."/>
            <person name="Jung M."/>
            <person name="Lee S.J."/>
            <person name="Yim H.S."/>
            <person name="Lee J.H."/>
            <person name="Bhattacharya D."/>
            <person name="Yoon H.S."/>
        </authorList>
    </citation>
    <scope>NUCLEOTIDE SEQUENCE [LARGE SCALE GENOMIC DNA]</scope>
    <source>
        <strain evidence="11 12">SKKU-2015</strain>
        <tissue evidence="11">Whole body</tissue>
    </source>
</reference>
<dbReference type="GO" id="GO:0015031">
    <property type="term" value="P:protein transport"/>
    <property type="evidence" value="ECO:0007669"/>
    <property type="project" value="UniProtKB-KW"/>
</dbReference>
<comment type="caution">
    <text evidence="11">The sequence shown here is derived from an EMBL/GenBank/DDBJ whole genome shotgun (WGS) entry which is preliminary data.</text>
</comment>
<evidence type="ECO:0000256" key="7">
    <source>
        <dbReference type="ARBA" id="ARBA00023329"/>
    </source>
</evidence>
<proteinExistence type="inferred from homology"/>
<name>A0A2V3J606_9FLOR</name>
<evidence type="ECO:0000313" key="11">
    <source>
        <dbReference type="EMBL" id="PXF49839.1"/>
    </source>
</evidence>
<evidence type="ECO:0000256" key="3">
    <source>
        <dbReference type="ARBA" id="ARBA00022490"/>
    </source>
</evidence>
<dbReference type="PANTHER" id="PTHR10121">
    <property type="entry name" value="COATOMER SUBUNIT DELTA"/>
    <property type="match status" value="1"/>
</dbReference>
<dbReference type="STRING" id="448386.A0A2V3J606"/>
<dbReference type="InterPro" id="IPR028565">
    <property type="entry name" value="MHD"/>
</dbReference>
<evidence type="ECO:0000256" key="5">
    <source>
        <dbReference type="ARBA" id="ARBA00022927"/>
    </source>
</evidence>
<dbReference type="Proteomes" id="UP000247409">
    <property type="component" value="Unassembled WGS sequence"/>
</dbReference>
<evidence type="ECO:0000313" key="12">
    <source>
        <dbReference type="Proteomes" id="UP000247409"/>
    </source>
</evidence>
<evidence type="ECO:0000256" key="9">
    <source>
        <dbReference type="RuleBase" id="RU366052"/>
    </source>
</evidence>
<dbReference type="OrthoDB" id="10266042at2759"/>
<sequence length="342" mass="38005">MEVKGDLMLRITDSSKAAIRLQVSTGGGGTHRIQFRTHPSVDRTLFSTQGIVGLKDPKRLFPTDNSLGVLRWHLATKDESEAPLLNNCWPSDSGDESVVNIEYELGANKEFRDVVIAIPILSGSQRTVSQCDGEFVYSLRSQSVEWHLAVIDQSNSQESLEFSLGADDAKAFFPINVGPSGIMLDEYKNGLERLRDRLGLSKEDADAAFNKVVKQRMLVYVNKAISQLEKRSHLRGQSEERDVGDDPNIKRAGAVLGIDAGSLPIELSNLVDFYVHNGFVIEQEIEAEGENRTFATYPVTLRGDLQPKVYNQLYKNNISSNASAPRQEMKSNDFFLLPVSLN</sequence>
<dbReference type="GO" id="GO:0000139">
    <property type="term" value="C:Golgi membrane"/>
    <property type="evidence" value="ECO:0007669"/>
    <property type="project" value="UniProtKB-SubCell"/>
</dbReference>